<keyword evidence="1" id="KW-0378">Hydrolase</keyword>
<dbReference type="Proteomes" id="UP001058974">
    <property type="component" value="Chromosome 4"/>
</dbReference>
<comment type="caution">
    <text evidence="4">The sequence shown here is derived from an EMBL/GenBank/DDBJ whole genome shotgun (WGS) entry which is preliminary data.</text>
</comment>
<dbReference type="GO" id="GO:0047874">
    <property type="term" value="F:dolichyldiphosphatase activity"/>
    <property type="evidence" value="ECO:0007669"/>
    <property type="project" value="TreeGrafter"/>
</dbReference>
<accession>A0A9D5AR22</accession>
<dbReference type="EMBL" id="JAMSHJ010000004">
    <property type="protein sequence ID" value="KAI5418403.1"/>
    <property type="molecule type" value="Genomic_DNA"/>
</dbReference>
<name>A0A9D5AR22_PEA</name>
<keyword evidence="2" id="KW-0472">Membrane</keyword>
<dbReference type="OrthoDB" id="302705at2759"/>
<dbReference type="InterPro" id="IPR036938">
    <property type="entry name" value="PAP2/HPO_sf"/>
</dbReference>
<reference evidence="4 5" key="1">
    <citation type="journal article" date="2022" name="Nat. Genet.">
        <title>Improved pea reference genome and pan-genome highlight genomic features and evolutionary characteristics.</title>
        <authorList>
            <person name="Yang T."/>
            <person name="Liu R."/>
            <person name="Luo Y."/>
            <person name="Hu S."/>
            <person name="Wang D."/>
            <person name="Wang C."/>
            <person name="Pandey M.K."/>
            <person name="Ge S."/>
            <person name="Xu Q."/>
            <person name="Li N."/>
            <person name="Li G."/>
            <person name="Huang Y."/>
            <person name="Saxena R.K."/>
            <person name="Ji Y."/>
            <person name="Li M."/>
            <person name="Yan X."/>
            <person name="He Y."/>
            <person name="Liu Y."/>
            <person name="Wang X."/>
            <person name="Xiang C."/>
            <person name="Varshney R.K."/>
            <person name="Ding H."/>
            <person name="Gao S."/>
            <person name="Zong X."/>
        </authorList>
    </citation>
    <scope>NUCLEOTIDE SEQUENCE [LARGE SCALE GENOMIC DNA]</scope>
    <source>
        <strain evidence="4 5">cv. Zhongwan 6</strain>
    </source>
</reference>
<dbReference type="GO" id="GO:0005789">
    <property type="term" value="C:endoplasmic reticulum membrane"/>
    <property type="evidence" value="ECO:0007669"/>
    <property type="project" value="TreeGrafter"/>
</dbReference>
<evidence type="ECO:0000259" key="3">
    <source>
        <dbReference type="Pfam" id="PF01569"/>
    </source>
</evidence>
<dbReference type="PANTHER" id="PTHR11247">
    <property type="entry name" value="PALMITOYL-PROTEIN THIOESTERASE/DOLICHYLDIPHOSPHATASE 1"/>
    <property type="match status" value="1"/>
</dbReference>
<feature type="transmembrane region" description="Helical" evidence="2">
    <location>
        <begin position="193"/>
        <end position="213"/>
    </location>
</feature>
<gene>
    <name evidence="4" type="ORF">KIW84_042877</name>
</gene>
<keyword evidence="2" id="KW-1133">Transmembrane helix</keyword>
<dbReference type="AlphaFoldDB" id="A0A9D5AR22"/>
<evidence type="ECO:0000313" key="5">
    <source>
        <dbReference type="Proteomes" id="UP001058974"/>
    </source>
</evidence>
<feature type="domain" description="Phosphatidic acid phosphatase type 2/haloperoxidase" evidence="3">
    <location>
        <begin position="142"/>
        <end position="244"/>
    </location>
</feature>
<evidence type="ECO:0000256" key="1">
    <source>
        <dbReference type="ARBA" id="ARBA00022801"/>
    </source>
</evidence>
<sequence>MLQLSLHMTATAILCYNPSNNFLRTNQPKQRYLKNNSFSHSLSASRSFTCGLAPFKLLVKSPMGESVRTAYRDGKSDEHIEVLEQEAFVDRSSEVQPKLLFPEVESTLNRLSKWIVSALFGIFVIWRHDAEALWFAGGSVVNAMLSVLLKQILNQKRPSTLKSDPGMPSSHSQAIFFAVMFTILSSIESFRINAFTIISSGLVLALGSYLSYLRVSQKLHTVSQVVVGAAVGSIFSISWYWLWNTFVLDAFASSLWVRIIVIVGSAGFCLGFLLHVVRHWFKDNEI</sequence>
<dbReference type="PANTHER" id="PTHR11247:SF40">
    <property type="entry name" value="LIPID PHOSPHATE PHOSPHATASE EPSILON 1, CHLOROPLASTIC"/>
    <property type="match status" value="1"/>
</dbReference>
<dbReference type="Gramene" id="Psat04G0287700-T1">
    <property type="protein sequence ID" value="KAI5418403.1"/>
    <property type="gene ID" value="KIW84_042877"/>
</dbReference>
<dbReference type="InterPro" id="IPR000326">
    <property type="entry name" value="PAP2/HPO"/>
</dbReference>
<protein>
    <recommendedName>
        <fullName evidence="3">Phosphatidic acid phosphatase type 2/haloperoxidase domain-containing protein</fullName>
    </recommendedName>
</protein>
<dbReference type="Pfam" id="PF01569">
    <property type="entry name" value="PAP2"/>
    <property type="match status" value="1"/>
</dbReference>
<dbReference type="GO" id="GO:0008610">
    <property type="term" value="P:lipid biosynthetic process"/>
    <property type="evidence" value="ECO:0007669"/>
    <property type="project" value="TreeGrafter"/>
</dbReference>
<feature type="transmembrane region" description="Helical" evidence="2">
    <location>
        <begin position="225"/>
        <end position="243"/>
    </location>
</feature>
<dbReference type="GO" id="GO:0006487">
    <property type="term" value="P:protein N-linked glycosylation"/>
    <property type="evidence" value="ECO:0007669"/>
    <property type="project" value="TreeGrafter"/>
</dbReference>
<organism evidence="4 5">
    <name type="scientific">Pisum sativum</name>
    <name type="common">Garden pea</name>
    <name type="synonym">Lathyrus oleraceus</name>
    <dbReference type="NCBI Taxonomy" id="3888"/>
    <lineage>
        <taxon>Eukaryota</taxon>
        <taxon>Viridiplantae</taxon>
        <taxon>Streptophyta</taxon>
        <taxon>Embryophyta</taxon>
        <taxon>Tracheophyta</taxon>
        <taxon>Spermatophyta</taxon>
        <taxon>Magnoliopsida</taxon>
        <taxon>eudicotyledons</taxon>
        <taxon>Gunneridae</taxon>
        <taxon>Pentapetalae</taxon>
        <taxon>rosids</taxon>
        <taxon>fabids</taxon>
        <taxon>Fabales</taxon>
        <taxon>Fabaceae</taxon>
        <taxon>Papilionoideae</taxon>
        <taxon>50 kb inversion clade</taxon>
        <taxon>NPAAA clade</taxon>
        <taxon>Hologalegina</taxon>
        <taxon>IRL clade</taxon>
        <taxon>Fabeae</taxon>
        <taxon>Lathyrus</taxon>
    </lineage>
</organism>
<dbReference type="Gene3D" id="1.20.144.10">
    <property type="entry name" value="Phosphatidic acid phosphatase type 2/haloperoxidase"/>
    <property type="match status" value="1"/>
</dbReference>
<dbReference type="SUPFAM" id="SSF48317">
    <property type="entry name" value="Acid phosphatase/Vanadium-dependent haloperoxidase"/>
    <property type="match status" value="1"/>
</dbReference>
<feature type="transmembrane region" description="Helical" evidence="2">
    <location>
        <begin position="255"/>
        <end position="277"/>
    </location>
</feature>
<evidence type="ECO:0000313" key="4">
    <source>
        <dbReference type="EMBL" id="KAI5418403.1"/>
    </source>
</evidence>
<keyword evidence="5" id="KW-1185">Reference proteome</keyword>
<proteinExistence type="predicted"/>
<keyword evidence="2" id="KW-0812">Transmembrane</keyword>
<evidence type="ECO:0000256" key="2">
    <source>
        <dbReference type="SAM" id="Phobius"/>
    </source>
</evidence>